<gene>
    <name evidence="2" type="ORF">F2P81_008407</name>
</gene>
<dbReference type="Proteomes" id="UP000438429">
    <property type="component" value="Unassembled WGS sequence"/>
</dbReference>
<evidence type="ECO:0000256" key="1">
    <source>
        <dbReference type="SAM" id="MobiDB-lite"/>
    </source>
</evidence>
<name>A0A6A4TD84_SCOMX</name>
<feature type="region of interest" description="Disordered" evidence="1">
    <location>
        <begin position="119"/>
        <end position="143"/>
    </location>
</feature>
<organism evidence="2 3">
    <name type="scientific">Scophthalmus maximus</name>
    <name type="common">Turbot</name>
    <name type="synonym">Psetta maxima</name>
    <dbReference type="NCBI Taxonomy" id="52904"/>
    <lineage>
        <taxon>Eukaryota</taxon>
        <taxon>Metazoa</taxon>
        <taxon>Chordata</taxon>
        <taxon>Craniata</taxon>
        <taxon>Vertebrata</taxon>
        <taxon>Euteleostomi</taxon>
        <taxon>Actinopterygii</taxon>
        <taxon>Neopterygii</taxon>
        <taxon>Teleostei</taxon>
        <taxon>Neoteleostei</taxon>
        <taxon>Acanthomorphata</taxon>
        <taxon>Carangaria</taxon>
        <taxon>Pleuronectiformes</taxon>
        <taxon>Pleuronectoidei</taxon>
        <taxon>Scophthalmidae</taxon>
        <taxon>Scophthalmus</taxon>
    </lineage>
</organism>
<dbReference type="EMBL" id="VEVO01000007">
    <property type="protein sequence ID" value="KAF0040172.1"/>
    <property type="molecule type" value="Genomic_DNA"/>
</dbReference>
<reference evidence="2 3" key="1">
    <citation type="submission" date="2019-06" db="EMBL/GenBank/DDBJ databases">
        <title>Draft genomes of female and male turbot (Scophthalmus maximus).</title>
        <authorList>
            <person name="Xu H."/>
            <person name="Xu X.-W."/>
            <person name="Shao C."/>
            <person name="Chen S."/>
        </authorList>
    </citation>
    <scope>NUCLEOTIDE SEQUENCE [LARGE SCALE GENOMIC DNA]</scope>
    <source>
        <strain evidence="2">Ysfricsl-2016a</strain>
        <tissue evidence="2">Blood</tissue>
    </source>
</reference>
<protein>
    <submittedName>
        <fullName evidence="2">Uncharacterized protein</fullName>
    </submittedName>
</protein>
<evidence type="ECO:0000313" key="3">
    <source>
        <dbReference type="Proteomes" id="UP000438429"/>
    </source>
</evidence>
<comment type="caution">
    <text evidence="2">The sequence shown here is derived from an EMBL/GenBank/DDBJ whole genome shotgun (WGS) entry which is preliminary data.</text>
</comment>
<dbReference type="AlphaFoldDB" id="A0A6A4TD84"/>
<proteinExistence type="predicted"/>
<accession>A0A6A4TD84</accession>
<sequence>MQISGGAASVVAIADPLEQHASCSHHNKSERRNRPRLISDISITHYLTPLQQPPLPKQTWDSLHSCAVVLHVAHITVSQTPTPPASPHHLAQHLALWGWLQAPVEVCVAVRCNTSLRGPSTRRRRTECSGRPASERPAMFIMH</sequence>
<evidence type="ECO:0000313" key="2">
    <source>
        <dbReference type="EMBL" id="KAF0040172.1"/>
    </source>
</evidence>